<organism evidence="1 2">
    <name type="scientific">Ovis ammon polii x Ovis aries</name>
    <dbReference type="NCBI Taxonomy" id="2918886"/>
    <lineage>
        <taxon>Eukaryota</taxon>
        <taxon>Metazoa</taxon>
        <taxon>Chordata</taxon>
        <taxon>Craniata</taxon>
        <taxon>Vertebrata</taxon>
        <taxon>Euteleostomi</taxon>
        <taxon>Mammalia</taxon>
        <taxon>Eutheria</taxon>
        <taxon>Laurasiatheria</taxon>
        <taxon>Artiodactyla</taxon>
        <taxon>Ruminantia</taxon>
        <taxon>Pecora</taxon>
        <taxon>Bovidae</taxon>
        <taxon>Caprinae</taxon>
        <taxon>Ovis</taxon>
    </lineage>
</organism>
<proteinExistence type="predicted"/>
<keyword evidence="2" id="KW-1185">Reference proteome</keyword>
<evidence type="ECO:0000313" key="1">
    <source>
        <dbReference type="EMBL" id="KAI4590168.1"/>
    </source>
</evidence>
<dbReference type="Proteomes" id="UP001057279">
    <property type="component" value="Linkage Group LG01"/>
</dbReference>
<accession>A0ACB9VKN0</accession>
<reference evidence="1" key="1">
    <citation type="submission" date="2022-03" db="EMBL/GenBank/DDBJ databases">
        <title>Genomic analyses of argali, domestic sheep and their hybrids provide insights into chromosomal evolution, heterosis and genetic basis of agronomic traits.</title>
        <authorList>
            <person name="Li M."/>
        </authorList>
    </citation>
    <scope>NUCLEOTIDE SEQUENCE</scope>
    <source>
        <strain evidence="1">F1 hybrid</strain>
    </source>
</reference>
<name>A0ACB9VKN0_9CETA</name>
<sequence length="88" mass="9493">MKEYKSPGEAGDIHSQESHLQHPTKSSSLDTMSYYYGSSYGGLGYGLGGFGGLGYSYGSSYGLGGYGGYGYGYFRPSFYGRYLSSGFY</sequence>
<protein>
    <submittedName>
        <fullName evidence="1">Uncharacterized protein</fullName>
    </submittedName>
</protein>
<comment type="caution">
    <text evidence="1">The sequence shown here is derived from an EMBL/GenBank/DDBJ whole genome shotgun (WGS) entry which is preliminary data.</text>
</comment>
<gene>
    <name evidence="1" type="ORF">MJG53_001217</name>
</gene>
<evidence type="ECO:0000313" key="2">
    <source>
        <dbReference type="Proteomes" id="UP001057279"/>
    </source>
</evidence>
<dbReference type="EMBL" id="CM043026">
    <property type="protein sequence ID" value="KAI4590168.1"/>
    <property type="molecule type" value="Genomic_DNA"/>
</dbReference>